<sequence length="378" mass="44144">MNLKMTNRSLHIISFDNPYPPKYGGVIDVFYKIKALHSIGVSIHLHCFVDEIPADFSVLKKITEEVYFYKRKKKFWSYIQSKPFSVHSRFSKEMIHRLYQDDFPILFEGLQTTAILSHFESKSRKLFLRLHNNEEKYYEGVSKSEKNNLKKGIYWLESIKYKHYQKSVFNQFETIFTLSETENNEVNLISNNSTYVPVFHGNETVAQLNEFGHFALYHGDLRISDNQRAVEFLINIFKELPEHKLVIASKSGESSVLKQIKNAPNISFVPADDQKTLDKLFEESHLHVLYSFQQSGTKLKVINSLFNGRFCLISSNMVDDKNVLELCSIANEKATYKEKIHYLMKQPYSLDDKRSIVLNSVLNTIENAKQLEKYIFTL</sequence>
<dbReference type="AlphaFoldDB" id="A0A328WYZ0"/>
<evidence type="ECO:0000313" key="2">
    <source>
        <dbReference type="Proteomes" id="UP000249518"/>
    </source>
</evidence>
<dbReference type="Proteomes" id="UP000249518">
    <property type="component" value="Unassembled WGS sequence"/>
</dbReference>
<reference evidence="1 2" key="1">
    <citation type="submission" date="2018-06" db="EMBL/GenBank/DDBJ databases">
        <title>Genomic Encyclopedia of Type Strains, Phase III (KMG-III): the genomes of soil and plant-associated and newly described type strains.</title>
        <authorList>
            <person name="Whitman W."/>
        </authorList>
    </citation>
    <scope>NUCLEOTIDE SEQUENCE [LARGE SCALE GENOMIC DNA]</scope>
    <source>
        <strain evidence="1 2">CGMCC 1.12504</strain>
    </source>
</reference>
<evidence type="ECO:0000313" key="1">
    <source>
        <dbReference type="EMBL" id="RAR49114.1"/>
    </source>
</evidence>
<accession>A0A328WYZ0</accession>
<comment type="caution">
    <text evidence="1">The sequence shown here is derived from an EMBL/GenBank/DDBJ whole genome shotgun (WGS) entry which is preliminary data.</text>
</comment>
<name>A0A328WYZ0_9FLAO</name>
<dbReference type="Gene3D" id="3.40.50.2000">
    <property type="entry name" value="Glycogen Phosphorylase B"/>
    <property type="match status" value="1"/>
</dbReference>
<keyword evidence="2" id="KW-1185">Reference proteome</keyword>
<dbReference type="SUPFAM" id="SSF53756">
    <property type="entry name" value="UDP-Glycosyltransferase/glycogen phosphorylase"/>
    <property type="match status" value="1"/>
</dbReference>
<protein>
    <recommendedName>
        <fullName evidence="3">Glycosyltransferase involved in cell wall biosynthesis</fullName>
    </recommendedName>
</protein>
<proteinExistence type="predicted"/>
<organism evidence="1 2">
    <name type="scientific">Flavobacterium lacus</name>
    <dbReference type="NCBI Taxonomy" id="1353778"/>
    <lineage>
        <taxon>Bacteria</taxon>
        <taxon>Pseudomonadati</taxon>
        <taxon>Bacteroidota</taxon>
        <taxon>Flavobacteriia</taxon>
        <taxon>Flavobacteriales</taxon>
        <taxon>Flavobacteriaceae</taxon>
        <taxon>Flavobacterium</taxon>
    </lineage>
</organism>
<dbReference type="EMBL" id="QLSV01000004">
    <property type="protein sequence ID" value="RAR49114.1"/>
    <property type="molecule type" value="Genomic_DNA"/>
</dbReference>
<gene>
    <name evidence="1" type="ORF">B0I10_104259</name>
</gene>
<evidence type="ECO:0008006" key="3">
    <source>
        <dbReference type="Google" id="ProtNLM"/>
    </source>
</evidence>